<reference evidence="4 5" key="1">
    <citation type="submission" date="2016-10" db="EMBL/GenBank/DDBJ databases">
        <authorList>
            <person name="Varghese N."/>
            <person name="Submissions S."/>
        </authorList>
    </citation>
    <scope>NUCLEOTIDE SEQUENCE [LARGE SCALE GENOMIC DNA]</scope>
    <source>
        <strain evidence="4 5">DSM 16525</strain>
    </source>
</reference>
<dbReference type="OrthoDB" id="7821105at2"/>
<dbReference type="RefSeq" id="WP_074951300.1">
    <property type="nucleotide sequence ID" value="NZ_BJXR01000013.1"/>
</dbReference>
<keyword evidence="5" id="KW-1185">Reference proteome</keyword>
<keyword evidence="1" id="KW-0862">Zinc</keyword>
<gene>
    <name evidence="3" type="ORF">MFU01_09590</name>
    <name evidence="4" type="ORF">SAMN05443572_102960</name>
</gene>
<reference evidence="3 6" key="2">
    <citation type="submission" date="2019-07" db="EMBL/GenBank/DDBJ databases">
        <title>Whole genome shotgun sequence of Myxococcus fulvus NBRC 100333.</title>
        <authorList>
            <person name="Hosoyama A."/>
            <person name="Uohara A."/>
            <person name="Ohji S."/>
            <person name="Ichikawa N."/>
        </authorList>
    </citation>
    <scope>NUCLEOTIDE SEQUENCE [LARGE SCALE GENOMIC DNA]</scope>
    <source>
        <strain evidence="3 6">NBRC 100333</strain>
    </source>
</reference>
<dbReference type="Pfam" id="PF04434">
    <property type="entry name" value="SWIM"/>
    <property type="match status" value="1"/>
</dbReference>
<evidence type="ECO:0000313" key="6">
    <source>
        <dbReference type="Proteomes" id="UP000321514"/>
    </source>
</evidence>
<evidence type="ECO:0000256" key="1">
    <source>
        <dbReference type="PROSITE-ProRule" id="PRU00325"/>
    </source>
</evidence>
<dbReference type="STRING" id="1334629.MFUL124B02_35985"/>
<sequence length="457" mass="49991">MTALNHTYLYASPSELVPVEKGHALRLMTSGGGAPQPYFFEGRLTQPRLTALSLRALSRVVGSRFFIPPAMLNRILREADPVVTCGRGMLRFEGFSGCASTYARVDLTPAAYEGDVASFGTTNVDFNAAMRAALSTVREEEPLSLSVGHAEVALQRGDTRVVERKVPLPLRWLKGFAEVQAYLSRLTPFAELSATEALRFLRGLPRTRGDKSVHYLVPQGRTVRLSSTESKGAMRITGLERLRVLEDLVPSAKRLILHADPRGQATAFVLDLGASRFTLALSSEVWRGFSGEGQALTALAQQAQVEQVLSTLRAELRWEAVLEPLALARKLGAPEELVRQGLLVLGVRGLVGFDSQTAAFFHRELPFDFAQVEALAPRLADARALLVAGAVEADPKELGAFWVRGSDVTYHVLLDAEGEPLRCGCPWFSRHALDRGPCKHLLAARLHVHRAEDDDSP</sequence>
<organism evidence="3 6">
    <name type="scientific">Myxococcus fulvus</name>
    <dbReference type="NCBI Taxonomy" id="33"/>
    <lineage>
        <taxon>Bacteria</taxon>
        <taxon>Pseudomonadati</taxon>
        <taxon>Myxococcota</taxon>
        <taxon>Myxococcia</taxon>
        <taxon>Myxococcales</taxon>
        <taxon>Cystobacterineae</taxon>
        <taxon>Myxococcaceae</taxon>
        <taxon>Myxococcus</taxon>
    </lineage>
</organism>
<accession>A0A511SWT9</accession>
<comment type="caution">
    <text evidence="3">The sequence shown here is derived from an EMBL/GenBank/DDBJ whole genome shotgun (WGS) entry which is preliminary data.</text>
</comment>
<proteinExistence type="predicted"/>
<dbReference type="EMBL" id="FOIB01000002">
    <property type="protein sequence ID" value="SET63459.1"/>
    <property type="molecule type" value="Genomic_DNA"/>
</dbReference>
<dbReference type="GO" id="GO:0008270">
    <property type="term" value="F:zinc ion binding"/>
    <property type="evidence" value="ECO:0007669"/>
    <property type="project" value="UniProtKB-KW"/>
</dbReference>
<name>A0A511SWT9_MYXFU</name>
<keyword evidence="1" id="KW-0479">Metal-binding</keyword>
<dbReference type="Proteomes" id="UP000321514">
    <property type="component" value="Unassembled WGS sequence"/>
</dbReference>
<evidence type="ECO:0000313" key="4">
    <source>
        <dbReference type="EMBL" id="SET63459.1"/>
    </source>
</evidence>
<dbReference type="InterPro" id="IPR007527">
    <property type="entry name" value="Znf_SWIM"/>
</dbReference>
<protein>
    <submittedName>
        <fullName evidence="4">SWIM zinc finger</fullName>
    </submittedName>
</protein>
<dbReference type="EMBL" id="BJXR01000013">
    <property type="protein sequence ID" value="GEN05922.1"/>
    <property type="molecule type" value="Genomic_DNA"/>
</dbReference>
<dbReference type="Proteomes" id="UP000183760">
    <property type="component" value="Unassembled WGS sequence"/>
</dbReference>
<evidence type="ECO:0000313" key="3">
    <source>
        <dbReference type="EMBL" id="GEN05922.1"/>
    </source>
</evidence>
<feature type="domain" description="SWIM-type" evidence="2">
    <location>
        <begin position="410"/>
        <end position="449"/>
    </location>
</feature>
<dbReference type="AlphaFoldDB" id="A0A511SWT9"/>
<evidence type="ECO:0000259" key="2">
    <source>
        <dbReference type="PROSITE" id="PS50966"/>
    </source>
</evidence>
<evidence type="ECO:0000313" key="5">
    <source>
        <dbReference type="Proteomes" id="UP000183760"/>
    </source>
</evidence>
<keyword evidence="1" id="KW-0863">Zinc-finger</keyword>
<dbReference type="PROSITE" id="PS50966">
    <property type="entry name" value="ZF_SWIM"/>
    <property type="match status" value="1"/>
</dbReference>